<dbReference type="EMBL" id="CADEPI010000139">
    <property type="protein sequence ID" value="CAB3377119.1"/>
    <property type="molecule type" value="Genomic_DNA"/>
</dbReference>
<dbReference type="SMART" id="SM00593">
    <property type="entry name" value="RUN"/>
    <property type="match status" value="1"/>
</dbReference>
<evidence type="ECO:0000259" key="3">
    <source>
        <dbReference type="PROSITE" id="PS50826"/>
    </source>
</evidence>
<evidence type="ECO:0000256" key="1">
    <source>
        <dbReference type="SAM" id="Coils"/>
    </source>
</evidence>
<feature type="region of interest" description="Disordered" evidence="2">
    <location>
        <begin position="1"/>
        <end position="34"/>
    </location>
</feature>
<sequence>MSLEEFNHQPPSEADDLEIDGKPAGERWAPLGANDPEEEATCYAYHDHKSHFNFDTDKMRELEEQQEMLNSSLIALTTHFAQVQFRLRQIVDAPNSEKEELLKDLEQFAFRGIPDIREQKTPKELLCSTPPVGEDLEEKMNAQREKQKELITQLKSQLEELEKYAYETGEAGLPQSVVLERQRVIIDQLKGKLNLNVDNIDKLTVDDLKHQVDSAISQLVSPLKMKETLVAQLKTQITDLERFIDFLQDEAPAFKSAKIKVCSCKCKDTAKTSNCTATSKGKKRPAFTETIPKTKNFTTNEDEMREKTISIMKKMSDLLQMFAVTQFGCGTEAAFKKNSLKKTTKANHWGDLRARLEMAVGHILLLASGHVPLPLDSDYTSDTEDAPAVLCNEELVTAVRKELAISLRDLIQHGLMPIGQSASLVPFIGCFPPRSHSSGRMMHAWELILKYYELKNGETFNSTPARKLSQSFNLDLSGNTSTTNKESLLGAIGNIISTHTKYKRSYDSHFKAFVCSALNARKLVAWLRMIFRYQPILEGFYQPWSYVVKTGFEDSFRCLEKLSELNFDLPVDLAVRQLQSIKDAF</sequence>
<dbReference type="PANTHER" id="PTHR15591:SF19">
    <property type="entry name" value="RUN DOMAIN-CONTAINING PROTEIN 1 ISOFORM X1"/>
    <property type="match status" value="1"/>
</dbReference>
<dbReference type="SUPFAM" id="SSF140741">
    <property type="entry name" value="RUN domain-like"/>
    <property type="match status" value="1"/>
</dbReference>
<dbReference type="Pfam" id="PF26030">
    <property type="entry name" value="RUNDC1"/>
    <property type="match status" value="1"/>
</dbReference>
<dbReference type="CDD" id="cd17683">
    <property type="entry name" value="RUN_RUNDC1"/>
    <property type="match status" value="1"/>
</dbReference>
<dbReference type="Pfam" id="PF02759">
    <property type="entry name" value="RUN"/>
    <property type="match status" value="1"/>
</dbReference>
<keyword evidence="5" id="KW-1185">Reference proteome</keyword>
<evidence type="ECO:0000313" key="4">
    <source>
        <dbReference type="EMBL" id="CAB3377119.1"/>
    </source>
</evidence>
<proteinExistence type="predicted"/>
<dbReference type="Proteomes" id="UP000494165">
    <property type="component" value="Unassembled WGS sequence"/>
</dbReference>
<keyword evidence="1" id="KW-0175">Coiled coil</keyword>
<dbReference type="AlphaFoldDB" id="A0A8S1D9T2"/>
<dbReference type="PANTHER" id="PTHR15591">
    <property type="entry name" value="RUN AND SH3 DOMAIN CONTAINING"/>
    <property type="match status" value="1"/>
</dbReference>
<feature type="domain" description="RUN" evidence="3">
    <location>
        <begin position="394"/>
        <end position="574"/>
    </location>
</feature>
<protein>
    <recommendedName>
        <fullName evidence="3">RUN domain-containing protein</fullName>
    </recommendedName>
</protein>
<evidence type="ECO:0000256" key="2">
    <source>
        <dbReference type="SAM" id="MobiDB-lite"/>
    </source>
</evidence>
<dbReference type="InterPro" id="IPR047343">
    <property type="entry name" value="RUSC1_2"/>
</dbReference>
<dbReference type="Gene3D" id="1.20.58.900">
    <property type="match status" value="1"/>
</dbReference>
<dbReference type="PROSITE" id="PS50826">
    <property type="entry name" value="RUN"/>
    <property type="match status" value="1"/>
</dbReference>
<dbReference type="InterPro" id="IPR037213">
    <property type="entry name" value="Run_dom_sf"/>
</dbReference>
<evidence type="ECO:0000313" key="5">
    <source>
        <dbReference type="Proteomes" id="UP000494165"/>
    </source>
</evidence>
<reference evidence="4 5" key="1">
    <citation type="submission" date="2020-04" db="EMBL/GenBank/DDBJ databases">
        <authorList>
            <person name="Alioto T."/>
            <person name="Alioto T."/>
            <person name="Gomez Garrido J."/>
        </authorList>
    </citation>
    <scope>NUCLEOTIDE SEQUENCE [LARGE SCALE GENOMIC DNA]</scope>
</reference>
<name>A0A8S1D9T2_9INSE</name>
<dbReference type="OrthoDB" id="10068328at2759"/>
<dbReference type="InterPro" id="IPR058732">
    <property type="entry name" value="RUNDC1_M"/>
</dbReference>
<comment type="caution">
    <text evidence="4">The sequence shown here is derived from an EMBL/GenBank/DDBJ whole genome shotgun (WGS) entry which is preliminary data.</text>
</comment>
<accession>A0A8S1D9T2</accession>
<dbReference type="InterPro" id="IPR004012">
    <property type="entry name" value="Run_dom"/>
</dbReference>
<gene>
    <name evidence="4" type="ORF">CLODIP_2_CD11514</name>
</gene>
<organism evidence="4 5">
    <name type="scientific">Cloeon dipterum</name>
    <dbReference type="NCBI Taxonomy" id="197152"/>
    <lineage>
        <taxon>Eukaryota</taxon>
        <taxon>Metazoa</taxon>
        <taxon>Ecdysozoa</taxon>
        <taxon>Arthropoda</taxon>
        <taxon>Hexapoda</taxon>
        <taxon>Insecta</taxon>
        <taxon>Pterygota</taxon>
        <taxon>Palaeoptera</taxon>
        <taxon>Ephemeroptera</taxon>
        <taxon>Pisciforma</taxon>
        <taxon>Baetidae</taxon>
        <taxon>Cloeon</taxon>
    </lineage>
</organism>
<feature type="coiled-coil region" evidence="1">
    <location>
        <begin position="133"/>
        <end position="164"/>
    </location>
</feature>